<proteinExistence type="inferred from homology"/>
<comment type="similarity">
    <text evidence="2">Belongs to the mandelate racemase/muconate lactonizing enzyme family. GalD subfamily.</text>
</comment>
<dbReference type="InterPro" id="IPR013341">
    <property type="entry name" value="Mandelate_racemase_N_dom"/>
</dbReference>
<keyword evidence="6" id="KW-1185">Reference proteome</keyword>
<evidence type="ECO:0000259" key="4">
    <source>
        <dbReference type="SMART" id="SM00922"/>
    </source>
</evidence>
<dbReference type="PANTHER" id="PTHR48080">
    <property type="entry name" value="D-GALACTONATE DEHYDRATASE-RELATED"/>
    <property type="match status" value="1"/>
</dbReference>
<organism evidence="5 6">
    <name type="scientific">Cohnella cellulosilytica</name>
    <dbReference type="NCBI Taxonomy" id="986710"/>
    <lineage>
        <taxon>Bacteria</taxon>
        <taxon>Bacillati</taxon>
        <taxon>Bacillota</taxon>
        <taxon>Bacilli</taxon>
        <taxon>Bacillales</taxon>
        <taxon>Paenibacillaceae</taxon>
        <taxon>Cohnella</taxon>
    </lineage>
</organism>
<dbReference type="SUPFAM" id="SSF51604">
    <property type="entry name" value="Enolase C-terminal domain-like"/>
    <property type="match status" value="1"/>
</dbReference>
<dbReference type="Pfam" id="PF02746">
    <property type="entry name" value="MR_MLE_N"/>
    <property type="match status" value="1"/>
</dbReference>
<evidence type="ECO:0000256" key="1">
    <source>
        <dbReference type="ARBA" id="ARBA00003553"/>
    </source>
</evidence>
<name>A0ABW2F7Y9_9BACL</name>
<dbReference type="InterPro" id="IPR029017">
    <property type="entry name" value="Enolase-like_N"/>
</dbReference>
<dbReference type="PROSITE" id="PS00908">
    <property type="entry name" value="MR_MLE_1"/>
    <property type="match status" value="1"/>
</dbReference>
<comment type="caution">
    <text evidence="5">The sequence shown here is derived from an EMBL/GenBank/DDBJ whole genome shotgun (WGS) entry which is preliminary data.</text>
</comment>
<dbReference type="Gene3D" id="3.30.390.10">
    <property type="entry name" value="Enolase-like, N-terminal domain"/>
    <property type="match status" value="1"/>
</dbReference>
<evidence type="ECO:0000313" key="6">
    <source>
        <dbReference type="Proteomes" id="UP001596378"/>
    </source>
</evidence>
<protein>
    <submittedName>
        <fullName evidence="5">Enolase C-terminal domain-like protein</fullName>
    </submittedName>
</protein>
<dbReference type="Pfam" id="PF13378">
    <property type="entry name" value="MR_MLE_C"/>
    <property type="match status" value="1"/>
</dbReference>
<dbReference type="SMART" id="SM00922">
    <property type="entry name" value="MR_MLE"/>
    <property type="match status" value="1"/>
</dbReference>
<dbReference type="Gene3D" id="3.20.20.120">
    <property type="entry name" value="Enolase-like C-terminal domain"/>
    <property type="match status" value="1"/>
</dbReference>
<dbReference type="SUPFAM" id="SSF54826">
    <property type="entry name" value="Enolase N-terminal domain-like"/>
    <property type="match status" value="1"/>
</dbReference>
<keyword evidence="3" id="KW-0479">Metal-binding</keyword>
<dbReference type="InterPro" id="IPR036849">
    <property type="entry name" value="Enolase-like_C_sf"/>
</dbReference>
<dbReference type="InterPro" id="IPR029065">
    <property type="entry name" value="Enolase_C-like"/>
</dbReference>
<evidence type="ECO:0000313" key="5">
    <source>
        <dbReference type="EMBL" id="MFC7149300.1"/>
    </source>
</evidence>
<evidence type="ECO:0000256" key="2">
    <source>
        <dbReference type="ARBA" id="ARBA00010339"/>
    </source>
</evidence>
<dbReference type="Proteomes" id="UP001596378">
    <property type="component" value="Unassembled WGS sequence"/>
</dbReference>
<evidence type="ECO:0000256" key="3">
    <source>
        <dbReference type="ARBA" id="ARBA00022723"/>
    </source>
</evidence>
<dbReference type="PANTHER" id="PTHR48080:SF6">
    <property type="entry name" value="STARVATION-SENSING PROTEIN RSPA"/>
    <property type="match status" value="1"/>
</dbReference>
<dbReference type="EMBL" id="JBHTAI010000006">
    <property type="protein sequence ID" value="MFC7149300.1"/>
    <property type="molecule type" value="Genomic_DNA"/>
</dbReference>
<dbReference type="InterPro" id="IPR034593">
    <property type="entry name" value="DgoD-like"/>
</dbReference>
<dbReference type="RefSeq" id="WP_378054376.1">
    <property type="nucleotide sequence ID" value="NZ_JBHMDN010000079.1"/>
</dbReference>
<sequence>MTVVKVETSEPGLYGLGCATFTYRYKAVTLVVEEYLKPLLVGRSVSDIEDLWHLMNGNAYWRNGPISNNAISGVDMALWDIKGKLAGMPVYDLLGGKSRQAVAVYRHADGATLDEVVENVHRFQEQGVRHIRIQFGGYGGKASALNTPPDSPDGVYYCPDQYINNTLKLFEHVRSKVGYGLELLHDSHERIAPIEAVRLAKALEPYRPYFLEDLLSPEQDYWYETLRQQSATPIAIGELFNNPQEWTHLIAKRLIDFVRVHISQIGGLTPSRKLAIFCEQFGVKTAWHGPGDVSPVGHAGNIHLDLNAHNFGIQEWSGLDERLQEVFPGCPQLKHGYVYANDKPGFGIDIDEKLAARYPCDDSVTRWTQTRLPDGTYNYA</sequence>
<dbReference type="InterPro" id="IPR013342">
    <property type="entry name" value="Mandelate_racemase_C"/>
</dbReference>
<reference evidence="6" key="1">
    <citation type="journal article" date="2019" name="Int. J. Syst. Evol. Microbiol.">
        <title>The Global Catalogue of Microorganisms (GCM) 10K type strain sequencing project: providing services to taxonomists for standard genome sequencing and annotation.</title>
        <authorList>
            <consortium name="The Broad Institute Genomics Platform"/>
            <consortium name="The Broad Institute Genome Sequencing Center for Infectious Disease"/>
            <person name="Wu L."/>
            <person name="Ma J."/>
        </authorList>
    </citation>
    <scope>NUCLEOTIDE SEQUENCE [LARGE SCALE GENOMIC DNA]</scope>
    <source>
        <strain evidence="6">KCTC 12907</strain>
    </source>
</reference>
<gene>
    <name evidence="5" type="ORF">ACFQMJ_12255</name>
</gene>
<comment type="function">
    <text evidence="1">Has no detectable activity with D-mannonate and with a panel of 70 other acid sugars (in vitro), in spite of the conservation of the residues that are expected to be important for catalytic activity and cofactor binding. May have evolved a divergent function.</text>
</comment>
<dbReference type="InterPro" id="IPR018110">
    <property type="entry name" value="Mandel_Rmase/mucon_lact_enz_CS"/>
</dbReference>
<accession>A0ABW2F7Y9</accession>
<feature type="domain" description="Mandelate racemase/muconate lactonizing enzyme C-terminal" evidence="4">
    <location>
        <begin position="113"/>
        <end position="233"/>
    </location>
</feature>